<dbReference type="Pfam" id="PF00005">
    <property type="entry name" value="ABC_tran"/>
    <property type="match status" value="1"/>
</dbReference>
<evidence type="ECO:0000256" key="8">
    <source>
        <dbReference type="ARBA" id="ARBA00041016"/>
    </source>
</evidence>
<feature type="transmembrane region" description="Helical" evidence="11">
    <location>
        <begin position="170"/>
        <end position="192"/>
    </location>
</feature>
<keyword evidence="5" id="KW-0067">ATP-binding</keyword>
<comment type="subcellular location">
    <subcellularLocation>
        <location evidence="1">Mitochondrion membrane</location>
        <topology evidence="1">Multi-pass membrane protein</topology>
    </subcellularLocation>
</comment>
<protein>
    <recommendedName>
        <fullName evidence="8">Iron-sulfur clusters transporter ABCB7, mitochondrial</fullName>
    </recommendedName>
    <alternativeName>
        <fullName evidence="9">ATP-binding cassette sub-family B member 7, mitochondrial</fullName>
    </alternativeName>
</protein>
<dbReference type="PANTHER" id="PTHR24221">
    <property type="entry name" value="ATP-BINDING CASSETTE SUB-FAMILY B"/>
    <property type="match status" value="1"/>
</dbReference>
<feature type="domain" description="ABC transporter" evidence="12">
    <location>
        <begin position="458"/>
        <end position="692"/>
    </location>
</feature>
<keyword evidence="15" id="KW-1185">Reference proteome</keyword>
<comment type="catalytic activity">
    <reaction evidence="10">
        <text>(glutathione)4[2Fe(III)-2S] cluster(in) + ATP + H2O = (glutathione)4[2Fe(III)-2S] cluster(out) + ADP + phosphate + H(+)</text>
        <dbReference type="Rhea" id="RHEA:67028"/>
        <dbReference type="ChEBI" id="CHEBI:15377"/>
        <dbReference type="ChEBI" id="CHEBI:15378"/>
        <dbReference type="ChEBI" id="CHEBI:30616"/>
        <dbReference type="ChEBI" id="CHEBI:43474"/>
        <dbReference type="ChEBI" id="CHEBI:167627"/>
        <dbReference type="ChEBI" id="CHEBI:456216"/>
    </reaction>
    <physiologicalReaction direction="left-to-right" evidence="10">
        <dbReference type="Rhea" id="RHEA:67029"/>
    </physiologicalReaction>
</comment>
<dbReference type="InterPro" id="IPR003439">
    <property type="entry name" value="ABC_transporter-like_ATP-bd"/>
</dbReference>
<dbReference type="InterPro" id="IPR036640">
    <property type="entry name" value="ABC1_TM_sf"/>
</dbReference>
<keyword evidence="3 11" id="KW-0812">Transmembrane</keyword>
<feature type="transmembrane region" description="Helical" evidence="11">
    <location>
        <begin position="129"/>
        <end position="150"/>
    </location>
</feature>
<evidence type="ECO:0000256" key="9">
    <source>
        <dbReference type="ARBA" id="ARBA00042945"/>
    </source>
</evidence>
<dbReference type="EMBL" id="CAWYQH010000001">
    <property type="protein sequence ID" value="CAK8671027.1"/>
    <property type="molecule type" value="Genomic_DNA"/>
</dbReference>
<keyword evidence="7 11" id="KW-0472">Membrane</keyword>
<dbReference type="InterPro" id="IPR039421">
    <property type="entry name" value="Type_1_exporter"/>
</dbReference>
<dbReference type="PROSITE" id="PS50929">
    <property type="entry name" value="ABC_TM1F"/>
    <property type="match status" value="1"/>
</dbReference>
<dbReference type="InterPro" id="IPR011527">
    <property type="entry name" value="ABC1_TM_dom"/>
</dbReference>
<dbReference type="Gene3D" id="3.40.50.300">
    <property type="entry name" value="P-loop containing nucleotide triphosphate hydrolases"/>
    <property type="match status" value="1"/>
</dbReference>
<evidence type="ECO:0000256" key="4">
    <source>
        <dbReference type="ARBA" id="ARBA00022741"/>
    </source>
</evidence>
<dbReference type="SMART" id="SM00382">
    <property type="entry name" value="AAA"/>
    <property type="match status" value="1"/>
</dbReference>
<accession>A0ABP0EY93</accession>
<evidence type="ECO:0000259" key="13">
    <source>
        <dbReference type="PROSITE" id="PS50929"/>
    </source>
</evidence>
<reference evidence="14 15" key="1">
    <citation type="submission" date="2024-02" db="EMBL/GenBank/DDBJ databases">
        <authorList>
            <person name="Daric V."/>
            <person name="Darras S."/>
        </authorList>
    </citation>
    <scope>NUCLEOTIDE SEQUENCE [LARGE SCALE GENOMIC DNA]</scope>
</reference>
<evidence type="ECO:0000256" key="7">
    <source>
        <dbReference type="ARBA" id="ARBA00023136"/>
    </source>
</evidence>
<evidence type="ECO:0000256" key="10">
    <source>
        <dbReference type="ARBA" id="ARBA00048046"/>
    </source>
</evidence>
<dbReference type="CDD" id="cd18582">
    <property type="entry name" value="ABC_6TM_ATM1_ABCB7"/>
    <property type="match status" value="1"/>
</dbReference>
<dbReference type="Proteomes" id="UP001642483">
    <property type="component" value="Unassembled WGS sequence"/>
</dbReference>
<dbReference type="InterPro" id="IPR027417">
    <property type="entry name" value="P-loop_NTPase"/>
</dbReference>
<feature type="domain" description="ABC transmembrane type-1" evidence="13">
    <location>
        <begin position="130"/>
        <end position="422"/>
    </location>
</feature>
<keyword evidence="4" id="KW-0547">Nucleotide-binding</keyword>
<evidence type="ECO:0000256" key="5">
    <source>
        <dbReference type="ARBA" id="ARBA00022840"/>
    </source>
</evidence>
<evidence type="ECO:0000256" key="2">
    <source>
        <dbReference type="ARBA" id="ARBA00022448"/>
    </source>
</evidence>
<dbReference type="PROSITE" id="PS50893">
    <property type="entry name" value="ABC_TRANSPORTER_2"/>
    <property type="match status" value="1"/>
</dbReference>
<comment type="caution">
    <text evidence="14">The sequence shown here is derived from an EMBL/GenBank/DDBJ whole genome shotgun (WGS) entry which is preliminary data.</text>
</comment>
<proteinExistence type="predicted"/>
<dbReference type="Gene3D" id="1.20.1560.10">
    <property type="entry name" value="ABC transporter type 1, transmembrane domain"/>
    <property type="match status" value="1"/>
</dbReference>
<evidence type="ECO:0000313" key="14">
    <source>
        <dbReference type="EMBL" id="CAK8671027.1"/>
    </source>
</evidence>
<dbReference type="InterPro" id="IPR003593">
    <property type="entry name" value="AAA+_ATPase"/>
</dbReference>
<dbReference type="PANTHER" id="PTHR24221:SF402">
    <property type="entry name" value="IRON-SULFUR CLUSTERS TRANSPORTER ABCB7, MITOCHONDRIAL"/>
    <property type="match status" value="1"/>
</dbReference>
<evidence type="ECO:0000313" key="15">
    <source>
        <dbReference type="Proteomes" id="UP001642483"/>
    </source>
</evidence>
<organism evidence="14 15">
    <name type="scientific">Clavelina lepadiformis</name>
    <name type="common">Light-bulb sea squirt</name>
    <name type="synonym">Ascidia lepadiformis</name>
    <dbReference type="NCBI Taxonomy" id="159417"/>
    <lineage>
        <taxon>Eukaryota</taxon>
        <taxon>Metazoa</taxon>
        <taxon>Chordata</taxon>
        <taxon>Tunicata</taxon>
        <taxon>Ascidiacea</taxon>
        <taxon>Aplousobranchia</taxon>
        <taxon>Clavelinidae</taxon>
        <taxon>Clavelina</taxon>
    </lineage>
</organism>
<evidence type="ECO:0000256" key="1">
    <source>
        <dbReference type="ARBA" id="ARBA00004225"/>
    </source>
</evidence>
<sequence>MSAIVLVRNSVQSCWKHHVGFARSLSEPLTSSHFKIDRVVLWKPHFTQAGRLLGRPNFFQRKLSRNFKLWNRPQWKRSWWARSQTRGPGNVTGPNPVLQSTKPVESKKLFKFMLSYVWPDKNPSVKRRVVVSLGLLVGAKLLNVQVPFMFKYVIDNLSGIGLNVDTAGNAVFTTTLCLILGYGGARVGAALFNELRDAVFAKVAQRSIRNIAKNLFQHLHSLDMKFHLSRHTGGLSKAIDRGTRGINFVLRALIFNIIPTTLEVSLVTSILWYKCGGKFALITLSTLGAYALWTLAVTAWRTKFRVQMNQADNKMGNIAIDSLLNYETVKYFNNEAHEVEKYDWVLANYEDANLKTNKSLAMLNFGQQFIFSCGLTAIMVVAANGIQSGTMTVGDLVMVNGLLFQLSVPLSFLGSVYRDIRQSVIDMQTMFGIMNMERDVQDVPNAPALELSPAQTSIKFDDVTFGYTPEKNILNNLSFEVRPGEKVGIVGGSGSGKSTIIKLLYRFYDPQQGKILVGDNDIKLVQMASVRKVMGVVPQDTVLFHDTIYHNIAYGDLDAPEEEVYEAARMADVHNSIQHMPRGYKTQVGERGLKLSGGEKQRVAIARAILKKPMVVLYDEATSSLDSITEEHILSAIRRITENRTSIFIAHRLSTVMGCDRIFVLHNGQIAESGTHYDLIANPKSHYHELWLSQHKIALENSFNGNMMEGRNNEK</sequence>
<feature type="transmembrane region" description="Helical" evidence="11">
    <location>
        <begin position="248"/>
        <end position="273"/>
    </location>
</feature>
<dbReference type="SUPFAM" id="SSF52540">
    <property type="entry name" value="P-loop containing nucleoside triphosphate hydrolases"/>
    <property type="match status" value="1"/>
</dbReference>
<feature type="transmembrane region" description="Helical" evidence="11">
    <location>
        <begin position="369"/>
        <end position="386"/>
    </location>
</feature>
<dbReference type="PROSITE" id="PS00211">
    <property type="entry name" value="ABC_TRANSPORTER_1"/>
    <property type="match status" value="1"/>
</dbReference>
<gene>
    <name evidence="14" type="ORF">CVLEPA_LOCUS53</name>
</gene>
<feature type="transmembrane region" description="Helical" evidence="11">
    <location>
        <begin position="398"/>
        <end position="417"/>
    </location>
</feature>
<evidence type="ECO:0000256" key="11">
    <source>
        <dbReference type="SAM" id="Phobius"/>
    </source>
</evidence>
<name>A0ABP0EY93_CLALP</name>
<dbReference type="InterPro" id="IPR017871">
    <property type="entry name" value="ABC_transporter-like_CS"/>
</dbReference>
<evidence type="ECO:0000256" key="3">
    <source>
        <dbReference type="ARBA" id="ARBA00022692"/>
    </source>
</evidence>
<evidence type="ECO:0000256" key="6">
    <source>
        <dbReference type="ARBA" id="ARBA00022989"/>
    </source>
</evidence>
<dbReference type="Pfam" id="PF00664">
    <property type="entry name" value="ABC_membrane"/>
    <property type="match status" value="1"/>
</dbReference>
<keyword evidence="6 11" id="KW-1133">Transmembrane helix</keyword>
<evidence type="ECO:0000259" key="12">
    <source>
        <dbReference type="PROSITE" id="PS50893"/>
    </source>
</evidence>
<dbReference type="SUPFAM" id="SSF90123">
    <property type="entry name" value="ABC transporter transmembrane region"/>
    <property type="match status" value="1"/>
</dbReference>
<feature type="transmembrane region" description="Helical" evidence="11">
    <location>
        <begin position="279"/>
        <end position="300"/>
    </location>
</feature>
<keyword evidence="2" id="KW-0813">Transport</keyword>